<dbReference type="Proteomes" id="UP000077684">
    <property type="component" value="Unassembled WGS sequence"/>
</dbReference>
<name>A0A8X7MLC1_9BASI</name>
<organism evidence="2 3">
    <name type="scientific">Tilletia controversa</name>
    <name type="common">dwarf bunt fungus</name>
    <dbReference type="NCBI Taxonomy" id="13291"/>
    <lineage>
        <taxon>Eukaryota</taxon>
        <taxon>Fungi</taxon>
        <taxon>Dikarya</taxon>
        <taxon>Basidiomycota</taxon>
        <taxon>Ustilaginomycotina</taxon>
        <taxon>Exobasidiomycetes</taxon>
        <taxon>Tilletiales</taxon>
        <taxon>Tilletiaceae</taxon>
        <taxon>Tilletia</taxon>
    </lineage>
</organism>
<feature type="signal peptide" evidence="1">
    <location>
        <begin position="1"/>
        <end position="19"/>
    </location>
</feature>
<proteinExistence type="predicted"/>
<reference evidence="2" key="1">
    <citation type="submission" date="2016-04" db="EMBL/GenBank/DDBJ databases">
        <authorList>
            <person name="Nguyen H.D."/>
            <person name="Samba Siva P."/>
            <person name="Cullis J."/>
            <person name="Levesque C.A."/>
            <person name="Hambleton S."/>
        </authorList>
    </citation>
    <scope>NUCLEOTIDE SEQUENCE</scope>
    <source>
        <strain evidence="2">DAOMC 236426</strain>
    </source>
</reference>
<keyword evidence="3" id="KW-1185">Reference proteome</keyword>
<dbReference type="AlphaFoldDB" id="A0A8X7MLC1"/>
<feature type="chain" id="PRO_5036505602" evidence="1">
    <location>
        <begin position="20"/>
        <end position="168"/>
    </location>
</feature>
<protein>
    <submittedName>
        <fullName evidence="2">Uncharacterized protein</fullName>
    </submittedName>
</protein>
<reference evidence="2" key="2">
    <citation type="journal article" date="2019" name="IMA Fungus">
        <title>Genome sequencing and comparison of five Tilletia species to identify candidate genes for the detection of regulated species infecting wheat.</title>
        <authorList>
            <person name="Nguyen H.D.T."/>
            <person name="Sultana T."/>
            <person name="Kesanakurti P."/>
            <person name="Hambleton S."/>
        </authorList>
    </citation>
    <scope>NUCLEOTIDE SEQUENCE</scope>
    <source>
        <strain evidence="2">DAOMC 236426</strain>
    </source>
</reference>
<evidence type="ECO:0000313" key="2">
    <source>
        <dbReference type="EMBL" id="KAE8239313.1"/>
    </source>
</evidence>
<keyword evidence="1" id="KW-0732">Signal</keyword>
<dbReference type="EMBL" id="LWDE02001789">
    <property type="protein sequence ID" value="KAE8239313.1"/>
    <property type="molecule type" value="Genomic_DNA"/>
</dbReference>
<sequence>MQILATSVLVAFTITTAFARPVPAATTGFKSKSGDGKLGPVKSHSIIATALDATPGTIRPRMKLVFIIPTLLYTSTMCSAQFANRRRYGRAPEMLMRYGDRVDYPGGLPDAADSRRPWAAWTSRASRASFPEMETAHGSIGHLISTAHSKSSAVDPTRLLLLSGIERF</sequence>
<evidence type="ECO:0000313" key="3">
    <source>
        <dbReference type="Proteomes" id="UP000077684"/>
    </source>
</evidence>
<evidence type="ECO:0000256" key="1">
    <source>
        <dbReference type="SAM" id="SignalP"/>
    </source>
</evidence>
<gene>
    <name evidence="2" type="ORF">A4X06_0g8354</name>
</gene>
<comment type="caution">
    <text evidence="2">The sequence shown here is derived from an EMBL/GenBank/DDBJ whole genome shotgun (WGS) entry which is preliminary data.</text>
</comment>
<accession>A0A8X7MLC1</accession>